<name>A0AAN9YLV5_9PEZI</name>
<organism evidence="6 7">
    <name type="scientific">Cytospora paraplurivora</name>
    <dbReference type="NCBI Taxonomy" id="2898453"/>
    <lineage>
        <taxon>Eukaryota</taxon>
        <taxon>Fungi</taxon>
        <taxon>Dikarya</taxon>
        <taxon>Ascomycota</taxon>
        <taxon>Pezizomycotina</taxon>
        <taxon>Sordariomycetes</taxon>
        <taxon>Sordariomycetidae</taxon>
        <taxon>Diaporthales</taxon>
        <taxon>Cytosporaceae</taxon>
        <taxon>Cytospora</taxon>
    </lineage>
</organism>
<dbReference type="PANTHER" id="PTHR45681">
    <property type="entry name" value="POLYKETIDE SYNTHASE 44-RELATED"/>
    <property type="match status" value="1"/>
</dbReference>
<feature type="domain" description="Enoyl reductase (ER)" evidence="5">
    <location>
        <begin position="1"/>
        <end position="252"/>
    </location>
</feature>
<gene>
    <name evidence="6" type="ORF">SLS53_001724</name>
</gene>
<evidence type="ECO:0000256" key="3">
    <source>
        <dbReference type="ARBA" id="ARBA00022679"/>
    </source>
</evidence>
<evidence type="ECO:0000313" key="6">
    <source>
        <dbReference type="EMBL" id="KAK7747469.1"/>
    </source>
</evidence>
<accession>A0AAN9YLV5</accession>
<dbReference type="SUPFAM" id="SSF50129">
    <property type="entry name" value="GroES-like"/>
    <property type="match status" value="1"/>
</dbReference>
<dbReference type="AlphaFoldDB" id="A0AAN9YLV5"/>
<dbReference type="GO" id="GO:1901336">
    <property type="term" value="P:lactone biosynthetic process"/>
    <property type="evidence" value="ECO:0007669"/>
    <property type="project" value="UniProtKB-ARBA"/>
</dbReference>
<dbReference type="CDD" id="cd05195">
    <property type="entry name" value="enoyl_red"/>
    <property type="match status" value="1"/>
</dbReference>
<keyword evidence="7" id="KW-1185">Reference proteome</keyword>
<evidence type="ECO:0000256" key="4">
    <source>
        <dbReference type="ARBA" id="ARBA00023268"/>
    </source>
</evidence>
<reference evidence="6 7" key="1">
    <citation type="journal article" date="2023" name="PLoS ONE">
        <title>Cytospora paraplurivora sp. nov. isolated from orchards with fruit tree decline syndrome in Ontario, Canada.</title>
        <authorList>
            <person name="Ilyukhin E."/>
            <person name="Nguyen H.D.T."/>
            <person name="Castle A.J."/>
            <person name="Ellouze W."/>
        </authorList>
    </citation>
    <scope>NUCLEOTIDE SEQUENCE [LARGE SCALE GENOMIC DNA]</scope>
    <source>
        <strain evidence="6 7">FDS-564</strain>
    </source>
</reference>
<dbReference type="GO" id="GO:0016491">
    <property type="term" value="F:oxidoreductase activity"/>
    <property type="evidence" value="ECO:0007669"/>
    <property type="project" value="InterPro"/>
</dbReference>
<dbReference type="EMBL" id="JAJSPL020000004">
    <property type="protein sequence ID" value="KAK7747469.1"/>
    <property type="molecule type" value="Genomic_DNA"/>
</dbReference>
<keyword evidence="1" id="KW-0596">Phosphopantetheine</keyword>
<protein>
    <submittedName>
        <fullName evidence="6">Secondary metabolism biosynthetic enzyme</fullName>
    </submittedName>
</protein>
<dbReference type="Proteomes" id="UP001320245">
    <property type="component" value="Unassembled WGS sequence"/>
</dbReference>
<evidence type="ECO:0000256" key="1">
    <source>
        <dbReference type="ARBA" id="ARBA00022450"/>
    </source>
</evidence>
<dbReference type="InterPro" id="IPR036291">
    <property type="entry name" value="NAD(P)-bd_dom_sf"/>
</dbReference>
<keyword evidence="4" id="KW-0511">Multifunctional enzyme</keyword>
<dbReference type="InterPro" id="IPR020843">
    <property type="entry name" value="ER"/>
</dbReference>
<dbReference type="InterPro" id="IPR013149">
    <property type="entry name" value="ADH-like_C"/>
</dbReference>
<dbReference type="GO" id="GO:0044550">
    <property type="term" value="P:secondary metabolite biosynthetic process"/>
    <property type="evidence" value="ECO:0007669"/>
    <property type="project" value="UniProtKB-ARBA"/>
</dbReference>
<dbReference type="FunFam" id="3.40.50.720:FF:000209">
    <property type="entry name" value="Polyketide synthase Pks12"/>
    <property type="match status" value="1"/>
</dbReference>
<keyword evidence="2" id="KW-0597">Phosphoprotein</keyword>
<evidence type="ECO:0000313" key="7">
    <source>
        <dbReference type="Proteomes" id="UP001320245"/>
    </source>
</evidence>
<evidence type="ECO:0000259" key="5">
    <source>
        <dbReference type="SMART" id="SM00829"/>
    </source>
</evidence>
<dbReference type="InterPro" id="IPR011032">
    <property type="entry name" value="GroES-like_sf"/>
</dbReference>
<evidence type="ECO:0000256" key="2">
    <source>
        <dbReference type="ARBA" id="ARBA00022553"/>
    </source>
</evidence>
<dbReference type="SUPFAM" id="SSF51735">
    <property type="entry name" value="NAD(P)-binding Rossmann-fold domains"/>
    <property type="match status" value="1"/>
</dbReference>
<proteinExistence type="predicted"/>
<dbReference type="Gene3D" id="3.90.180.10">
    <property type="entry name" value="Medium-chain alcohol dehydrogenases, catalytic domain"/>
    <property type="match status" value="1"/>
</dbReference>
<dbReference type="Pfam" id="PF00107">
    <property type="entry name" value="ADH_zinc_N"/>
    <property type="match status" value="1"/>
</dbReference>
<dbReference type="GO" id="GO:0016740">
    <property type="term" value="F:transferase activity"/>
    <property type="evidence" value="ECO:0007669"/>
    <property type="project" value="UniProtKB-KW"/>
</dbReference>
<dbReference type="InterPro" id="IPR050444">
    <property type="entry name" value="Polyketide_Synthase"/>
</dbReference>
<comment type="caution">
    <text evidence="6">The sequence shown here is derived from an EMBL/GenBank/DDBJ whole genome shotgun (WGS) entry which is preliminary data.</text>
</comment>
<dbReference type="SMART" id="SM00829">
    <property type="entry name" value="PKS_ER"/>
    <property type="match status" value="1"/>
</dbReference>
<dbReference type="PANTHER" id="PTHR45681:SF6">
    <property type="entry name" value="POLYKETIDE SYNTHASE 37"/>
    <property type="match status" value="1"/>
</dbReference>
<keyword evidence="3" id="KW-0808">Transferase</keyword>
<sequence length="252" mass="27171">MTKATGIEFRDVMVAPQQVSDDKIGAESAGVVDEVGAAWQQSLAPGDRVCGSLDGSFRTLVRVSGANLIRVPPDISFVEAAAIPVAYATAQYALRYLARLQPGESILIYAAAGGMGQAAVHLAQRTGATVYATVSTPEKGNILIDRFGIEAGHISSSRHTLFTSQVLQRKGGRGVDVVLDSLAGQALAEIWRCLAPLGRFIELGKRDIRAFNRLPMEPFSRNVSFFLLDLKLLAKHNPVLLRTIMQEIQTLV</sequence>